<dbReference type="InterPro" id="IPR050191">
    <property type="entry name" value="ATP-dep_DNA_ligase"/>
</dbReference>
<evidence type="ECO:0000256" key="6">
    <source>
        <dbReference type="ARBA" id="ARBA00022763"/>
    </source>
</evidence>
<dbReference type="InterPro" id="IPR012308">
    <property type="entry name" value="DNA_ligase_ATP-dep_N"/>
</dbReference>
<dbReference type="InterPro" id="IPR012340">
    <property type="entry name" value="NA-bd_OB-fold"/>
</dbReference>
<keyword evidence="8 13" id="KW-0460">Magnesium</keyword>
<dbReference type="PROSITE" id="PS50160">
    <property type="entry name" value="DNA_LIGASE_A3"/>
    <property type="match status" value="1"/>
</dbReference>
<dbReference type="InterPro" id="IPR036599">
    <property type="entry name" value="DNA_ligase_N_sf"/>
</dbReference>
<organism evidence="18 19">
    <name type="scientific">Streptomyces luteireticuli</name>
    <dbReference type="NCBI Taxonomy" id="173858"/>
    <lineage>
        <taxon>Bacteria</taxon>
        <taxon>Bacillati</taxon>
        <taxon>Actinomycetota</taxon>
        <taxon>Actinomycetes</taxon>
        <taxon>Kitasatosporales</taxon>
        <taxon>Streptomycetaceae</taxon>
        <taxon>Streptomyces</taxon>
    </lineage>
</organism>
<dbReference type="CDD" id="cd07972">
    <property type="entry name" value="OBF_DNA_ligase_Arch_LigB"/>
    <property type="match status" value="1"/>
</dbReference>
<proteinExistence type="inferred from homology"/>
<dbReference type="SUPFAM" id="SSF56091">
    <property type="entry name" value="DNA ligase/mRNA capping enzyme, catalytic domain"/>
    <property type="match status" value="1"/>
</dbReference>
<feature type="binding site" evidence="13">
    <location>
        <position position="318"/>
    </location>
    <ligand>
        <name>ATP</name>
        <dbReference type="ChEBI" id="CHEBI:30616"/>
    </ligand>
</feature>
<evidence type="ECO:0000256" key="11">
    <source>
        <dbReference type="ARBA" id="ARBA00023306"/>
    </source>
</evidence>
<evidence type="ECO:0000256" key="2">
    <source>
        <dbReference type="ARBA" id="ARBA00022618"/>
    </source>
</evidence>
<evidence type="ECO:0000256" key="14">
    <source>
        <dbReference type="RuleBase" id="RU000617"/>
    </source>
</evidence>
<comment type="caution">
    <text evidence="18">The sequence shown here is derived from an EMBL/GenBank/DDBJ whole genome shotgun (WGS) entry which is preliminary data.</text>
</comment>
<feature type="binding site" evidence="13">
    <location>
        <position position="232"/>
    </location>
    <ligand>
        <name>ATP</name>
        <dbReference type="ChEBI" id="CHEBI:30616"/>
    </ligand>
</feature>
<dbReference type="InterPro" id="IPR016059">
    <property type="entry name" value="DNA_ligase_ATP-dep_CS"/>
</dbReference>
<keyword evidence="19" id="KW-1185">Reference proteome</keyword>
<feature type="region of interest" description="Disordered" evidence="16">
    <location>
        <begin position="514"/>
        <end position="540"/>
    </location>
</feature>
<dbReference type="InterPro" id="IPR022865">
    <property type="entry name" value="DNA_ligae_ATP-dep_bac/arc"/>
</dbReference>
<dbReference type="EC" id="6.5.1.1" evidence="13"/>
<dbReference type="Pfam" id="PF04675">
    <property type="entry name" value="DNA_ligase_A_N"/>
    <property type="match status" value="1"/>
</dbReference>
<sequence length="540" mass="57374">MPAAAHRCDPPGAARGVSPVHHKSVLLDALARVSAEVAAVRSRTAKTELLAGLFRQAEPAEAPLVVSYLAGRLPQRRTGVGWRTLQDPPAPAAVPSLTVPDVDAALTALAAVGGQGAQAERKRLVDALLARATEREQRFLLRLIGGELRQGALDALAVEGVAAATSADPDEVRRAVMLGGSPGAVARELLAHGPAALAAFRLRVGRPVLPMLAQTAKDVDEALDRLGPCAVEEKLDGVRVQVHRDGADVTVHTRTLDDITARLPEVTAAAAALPVSSVVLDGEVIALDADGRPHPFQEVAGRVGSRSGTGLPLSPVFFDVLAVDGRELLGLTTAERHAELARIVPEPLRVRRLAVPDPADPAARAAAREFAAEVLRRGHEGVVVKALDAPYTAGRRGASWLKAKPVHTLDLVVLAAEWGHGRRTGRLSNLHLGARRPDGTFAMLGKTFKGLTDAVLEWQTRRLRELAVSDDGWVVRVRPELVVEIAYDGLQRSSRYPAGVALRFARVVRYREDKRPEEADTVDAALASAGWGSPPPHPLP</sequence>
<evidence type="ECO:0000256" key="12">
    <source>
        <dbReference type="ARBA" id="ARBA00034003"/>
    </source>
</evidence>
<evidence type="ECO:0000256" key="1">
    <source>
        <dbReference type="ARBA" id="ARBA00022598"/>
    </source>
</evidence>
<comment type="cofactor">
    <cofactor evidence="13">
        <name>Mg(2+)</name>
        <dbReference type="ChEBI" id="CHEBI:18420"/>
    </cofactor>
</comment>
<keyword evidence="7 13" id="KW-0067">ATP-binding</keyword>
<feature type="binding site" evidence="13">
    <location>
        <position position="239"/>
    </location>
    <ligand>
        <name>ATP</name>
        <dbReference type="ChEBI" id="CHEBI:30616"/>
    </ligand>
</feature>
<dbReference type="InterPro" id="IPR012309">
    <property type="entry name" value="DNA_ligase_ATP-dep_C"/>
</dbReference>
<dbReference type="HAMAP" id="MF_00407">
    <property type="entry name" value="DNA_ligase"/>
    <property type="match status" value="1"/>
</dbReference>
<dbReference type="Pfam" id="PF01068">
    <property type="entry name" value="DNA_ligase_A_M"/>
    <property type="match status" value="1"/>
</dbReference>
<dbReference type="Proteomes" id="UP001500879">
    <property type="component" value="Unassembled WGS sequence"/>
</dbReference>
<feature type="binding site" evidence="13">
    <location>
        <position position="402"/>
    </location>
    <ligand>
        <name>ATP</name>
        <dbReference type="ChEBI" id="CHEBI:30616"/>
    </ligand>
</feature>
<gene>
    <name evidence="13" type="primary">lig</name>
    <name evidence="18" type="ORF">GCM10010357_55500</name>
</gene>
<evidence type="ECO:0000256" key="15">
    <source>
        <dbReference type="RuleBase" id="RU004196"/>
    </source>
</evidence>
<keyword evidence="11 13" id="KW-0131">Cell cycle</keyword>
<dbReference type="PANTHER" id="PTHR45674">
    <property type="entry name" value="DNA LIGASE 1/3 FAMILY MEMBER"/>
    <property type="match status" value="1"/>
</dbReference>
<feature type="active site" description="N6-AMP-lysine intermediate" evidence="13">
    <location>
        <position position="234"/>
    </location>
</feature>
<evidence type="ECO:0000256" key="13">
    <source>
        <dbReference type="HAMAP-Rule" id="MF_00407"/>
    </source>
</evidence>
<feature type="domain" description="ATP-dependent DNA ligase family profile" evidence="17">
    <location>
        <begin position="318"/>
        <end position="436"/>
    </location>
</feature>
<comment type="function">
    <text evidence="13">DNA ligase that seals nicks in double-stranded DNA during DNA replication, DNA recombination and DNA repair.</text>
</comment>
<evidence type="ECO:0000313" key="19">
    <source>
        <dbReference type="Proteomes" id="UP001500879"/>
    </source>
</evidence>
<keyword evidence="2 13" id="KW-0132">Cell division</keyword>
<keyword evidence="1 13" id="KW-0436">Ligase</keyword>
<evidence type="ECO:0000256" key="7">
    <source>
        <dbReference type="ARBA" id="ARBA00022840"/>
    </source>
</evidence>
<dbReference type="Gene3D" id="1.10.3260.10">
    <property type="entry name" value="DNA ligase, ATP-dependent, N-terminal domain"/>
    <property type="match status" value="1"/>
</dbReference>
<reference evidence="18 19" key="1">
    <citation type="journal article" date="2019" name="Int. J. Syst. Evol. Microbiol.">
        <title>The Global Catalogue of Microorganisms (GCM) 10K type strain sequencing project: providing services to taxonomists for standard genome sequencing and annotation.</title>
        <authorList>
            <consortium name="The Broad Institute Genomics Platform"/>
            <consortium name="The Broad Institute Genome Sequencing Center for Infectious Disease"/>
            <person name="Wu L."/>
            <person name="Ma J."/>
        </authorList>
    </citation>
    <scope>NUCLEOTIDE SEQUENCE [LARGE SCALE GENOMIC DNA]</scope>
    <source>
        <strain evidence="18 19">JCM 4788</strain>
    </source>
</reference>
<dbReference type="SUPFAM" id="SSF117018">
    <property type="entry name" value="ATP-dependent DNA ligase DNA-binding domain"/>
    <property type="match status" value="1"/>
</dbReference>
<dbReference type="InterPro" id="IPR012310">
    <property type="entry name" value="DNA_ligase_ATP-dep_cent"/>
</dbReference>
<name>A0ABN0Z0E2_9ACTN</name>
<keyword evidence="10 13" id="KW-0234">DNA repair</keyword>
<evidence type="ECO:0000313" key="18">
    <source>
        <dbReference type="EMBL" id="GAA0426831.1"/>
    </source>
</evidence>
<evidence type="ECO:0000259" key="17">
    <source>
        <dbReference type="PROSITE" id="PS50160"/>
    </source>
</evidence>
<comment type="catalytic activity">
    <reaction evidence="12 13 14">
        <text>ATP + (deoxyribonucleotide)n-3'-hydroxyl + 5'-phospho-(deoxyribonucleotide)m = (deoxyribonucleotide)n+m + AMP + diphosphate.</text>
        <dbReference type="EC" id="6.5.1.1"/>
    </reaction>
</comment>
<feature type="binding site" evidence="13">
    <location>
        <position position="396"/>
    </location>
    <ligand>
        <name>ATP</name>
        <dbReference type="ChEBI" id="CHEBI:30616"/>
    </ligand>
</feature>
<dbReference type="NCBIfam" id="TIGR00574">
    <property type="entry name" value="dnl1"/>
    <property type="match status" value="1"/>
</dbReference>
<dbReference type="NCBIfam" id="NF002868">
    <property type="entry name" value="PRK03180.1"/>
    <property type="match status" value="1"/>
</dbReference>
<accession>A0ABN0Z0E2</accession>
<keyword evidence="4 13" id="KW-0479">Metal-binding</keyword>
<comment type="similarity">
    <text evidence="13 15">Belongs to the ATP-dependent DNA ligase family.</text>
</comment>
<dbReference type="SUPFAM" id="SSF50249">
    <property type="entry name" value="Nucleic acid-binding proteins"/>
    <property type="match status" value="1"/>
</dbReference>
<dbReference type="PROSITE" id="PS00697">
    <property type="entry name" value="DNA_LIGASE_A1"/>
    <property type="match status" value="1"/>
</dbReference>
<dbReference type="EMBL" id="BAAABX010000057">
    <property type="protein sequence ID" value="GAA0426831.1"/>
    <property type="molecule type" value="Genomic_DNA"/>
</dbReference>
<dbReference type="PANTHER" id="PTHR45674:SF13">
    <property type="entry name" value="DNA LIGASE-RELATED"/>
    <property type="match status" value="1"/>
</dbReference>
<keyword evidence="3 13" id="KW-0235">DNA replication</keyword>
<evidence type="ECO:0000256" key="5">
    <source>
        <dbReference type="ARBA" id="ARBA00022741"/>
    </source>
</evidence>
<dbReference type="Gene3D" id="3.30.470.30">
    <property type="entry name" value="DNA ligase/mRNA capping enzyme"/>
    <property type="match status" value="1"/>
</dbReference>
<feature type="binding site" evidence="13">
    <location>
        <position position="254"/>
    </location>
    <ligand>
        <name>ATP</name>
        <dbReference type="ChEBI" id="CHEBI:30616"/>
    </ligand>
</feature>
<dbReference type="InterPro" id="IPR000977">
    <property type="entry name" value="DNA_ligase_ATP-dep"/>
</dbReference>
<dbReference type="GO" id="GO:0016874">
    <property type="term" value="F:ligase activity"/>
    <property type="evidence" value="ECO:0007669"/>
    <property type="project" value="UniProtKB-KW"/>
</dbReference>
<feature type="binding site" evidence="13">
    <location>
        <position position="283"/>
    </location>
    <ligand>
        <name>ATP</name>
        <dbReference type="ChEBI" id="CHEBI:30616"/>
    </ligand>
</feature>
<evidence type="ECO:0000256" key="8">
    <source>
        <dbReference type="ARBA" id="ARBA00022842"/>
    </source>
</evidence>
<evidence type="ECO:0000256" key="3">
    <source>
        <dbReference type="ARBA" id="ARBA00022705"/>
    </source>
</evidence>
<dbReference type="Gene3D" id="2.40.50.140">
    <property type="entry name" value="Nucleic acid-binding proteins"/>
    <property type="match status" value="1"/>
</dbReference>
<keyword evidence="5 13" id="KW-0547">Nucleotide-binding</keyword>
<keyword evidence="6 13" id="KW-0227">DNA damage</keyword>
<keyword evidence="9 13" id="KW-0233">DNA recombination</keyword>
<dbReference type="CDD" id="cd07901">
    <property type="entry name" value="Adenylation_DNA_ligase_Arch_LigB"/>
    <property type="match status" value="1"/>
</dbReference>
<evidence type="ECO:0000256" key="4">
    <source>
        <dbReference type="ARBA" id="ARBA00022723"/>
    </source>
</evidence>
<evidence type="ECO:0000256" key="10">
    <source>
        <dbReference type="ARBA" id="ARBA00023204"/>
    </source>
</evidence>
<evidence type="ECO:0000256" key="9">
    <source>
        <dbReference type="ARBA" id="ARBA00023172"/>
    </source>
</evidence>
<evidence type="ECO:0000256" key="16">
    <source>
        <dbReference type="SAM" id="MobiDB-lite"/>
    </source>
</evidence>
<dbReference type="Pfam" id="PF04679">
    <property type="entry name" value="DNA_ligase_A_C"/>
    <property type="match status" value="1"/>
</dbReference>
<protein>
    <recommendedName>
        <fullName evidence="13">Probable DNA ligase</fullName>
        <ecNumber evidence="13">6.5.1.1</ecNumber>
    </recommendedName>
    <alternativeName>
        <fullName evidence="13">Polydeoxyribonucleotide synthase [ATP]</fullName>
    </alternativeName>
</protein>